<dbReference type="OrthoDB" id="155290at2"/>
<comment type="caution">
    <text evidence="14">The sequence shown here is derived from an EMBL/GenBank/DDBJ whole genome shotgun (WGS) entry which is preliminary data.</text>
</comment>
<dbReference type="Gene3D" id="3.30.2010.10">
    <property type="entry name" value="Metalloproteases ('zincins'), catalytic domain"/>
    <property type="match status" value="1"/>
</dbReference>
<gene>
    <name evidence="14" type="ORF">CBZ_05870</name>
</gene>
<keyword evidence="5 12" id="KW-0812">Transmembrane</keyword>
<dbReference type="GO" id="GO:0046872">
    <property type="term" value="F:metal ion binding"/>
    <property type="evidence" value="ECO:0007669"/>
    <property type="project" value="UniProtKB-KW"/>
</dbReference>
<keyword evidence="8" id="KW-0862">Zinc</keyword>
<evidence type="ECO:0000256" key="12">
    <source>
        <dbReference type="SAM" id="Phobius"/>
    </source>
</evidence>
<dbReference type="GO" id="GO:0006508">
    <property type="term" value="P:proteolysis"/>
    <property type="evidence" value="ECO:0007669"/>
    <property type="project" value="UniProtKB-KW"/>
</dbReference>
<evidence type="ECO:0000256" key="8">
    <source>
        <dbReference type="ARBA" id="ARBA00022833"/>
    </source>
</evidence>
<keyword evidence="10" id="KW-0482">Metalloprotease</keyword>
<comment type="cofactor">
    <cofactor evidence="1">
        <name>Zn(2+)</name>
        <dbReference type="ChEBI" id="CHEBI:29105"/>
    </cofactor>
</comment>
<evidence type="ECO:0000259" key="13">
    <source>
        <dbReference type="Pfam" id="PF01435"/>
    </source>
</evidence>
<dbReference type="GO" id="GO:0005886">
    <property type="term" value="C:plasma membrane"/>
    <property type="evidence" value="ECO:0007669"/>
    <property type="project" value="UniProtKB-SubCell"/>
</dbReference>
<keyword evidence="9 12" id="KW-1133">Transmembrane helix</keyword>
<keyword evidence="7" id="KW-0378">Hydrolase</keyword>
<evidence type="ECO:0000256" key="9">
    <source>
        <dbReference type="ARBA" id="ARBA00022989"/>
    </source>
</evidence>
<dbReference type="AlphaFoldDB" id="A0A402DN28"/>
<evidence type="ECO:0000256" key="11">
    <source>
        <dbReference type="ARBA" id="ARBA00023136"/>
    </source>
</evidence>
<dbReference type="PANTHER" id="PTHR43221:SF1">
    <property type="entry name" value="PROTEASE HTPX"/>
    <property type="match status" value="1"/>
</dbReference>
<dbReference type="GO" id="GO:0004222">
    <property type="term" value="F:metalloendopeptidase activity"/>
    <property type="evidence" value="ECO:0007669"/>
    <property type="project" value="InterPro"/>
</dbReference>
<dbReference type="InterPro" id="IPR050083">
    <property type="entry name" value="HtpX_protease"/>
</dbReference>
<keyword evidence="6" id="KW-0479">Metal-binding</keyword>
<evidence type="ECO:0000256" key="1">
    <source>
        <dbReference type="ARBA" id="ARBA00001947"/>
    </source>
</evidence>
<dbReference type="PANTHER" id="PTHR43221">
    <property type="entry name" value="PROTEASE HTPX"/>
    <property type="match status" value="1"/>
</dbReference>
<feature type="transmembrane region" description="Helical" evidence="12">
    <location>
        <begin position="47"/>
        <end position="66"/>
    </location>
</feature>
<dbReference type="Proteomes" id="UP000289954">
    <property type="component" value="Unassembled WGS sequence"/>
</dbReference>
<accession>A0A402DN28</accession>
<evidence type="ECO:0000256" key="6">
    <source>
        <dbReference type="ARBA" id="ARBA00022723"/>
    </source>
</evidence>
<evidence type="ECO:0000256" key="5">
    <source>
        <dbReference type="ARBA" id="ARBA00022692"/>
    </source>
</evidence>
<organism evidence="14 15">
    <name type="scientific">Cellulomonas biazotea</name>
    <dbReference type="NCBI Taxonomy" id="1709"/>
    <lineage>
        <taxon>Bacteria</taxon>
        <taxon>Bacillati</taxon>
        <taxon>Actinomycetota</taxon>
        <taxon>Actinomycetes</taxon>
        <taxon>Micrococcales</taxon>
        <taxon>Cellulomonadaceae</taxon>
        <taxon>Cellulomonas</taxon>
    </lineage>
</organism>
<proteinExistence type="predicted"/>
<feature type="transmembrane region" description="Helical" evidence="12">
    <location>
        <begin position="12"/>
        <end position="35"/>
    </location>
</feature>
<dbReference type="Pfam" id="PF01435">
    <property type="entry name" value="Peptidase_M48"/>
    <property type="match status" value="1"/>
</dbReference>
<keyword evidence="4" id="KW-0645">Protease</keyword>
<dbReference type="RefSeq" id="WP_130780133.1">
    <property type="nucleotide sequence ID" value="NZ_BIMR01000029.1"/>
</dbReference>
<reference evidence="14 15" key="1">
    <citation type="submission" date="2019-01" db="EMBL/GenBank/DDBJ databases">
        <title>Draft genome sequence of Cellulomonas takizawaensis strain TKZ-21.</title>
        <authorList>
            <person name="Yamamura H."/>
            <person name="Hayashi T."/>
            <person name="Hamada M."/>
            <person name="Serisawa Y."/>
            <person name="Matsuyama K."/>
            <person name="Nakagawa Y."/>
            <person name="Otoguro M."/>
            <person name="Yanagida F."/>
            <person name="Hayakawa M."/>
        </authorList>
    </citation>
    <scope>NUCLEOTIDE SEQUENCE [LARGE SCALE GENOMIC DNA]</scope>
    <source>
        <strain evidence="14 15">NBRC12680</strain>
    </source>
</reference>
<feature type="domain" description="Peptidase M48" evidence="13">
    <location>
        <begin position="81"/>
        <end position="307"/>
    </location>
</feature>
<sequence length="621" mass="65241">MVTSLRAALSVAMLAGFYVVALGVIAGLGWLAVLAFEGGYGTGGAKLGILALVVAVGVVSALWKVARANPAPEPGLEVTPADAPELWATVRELADAAQTRVPDEIRLVGEVNAAVSEDARLLGLVGGRRHLYLGVPLLQAFDVAQLRSVLAHELGHYSRSHTRLGAVTYRGRAVILATVQQLSGNVVGWLLRGYARLYLLVSAAVSRRQELEADELSVRVAGREVAQSTLRELPVVDTAWSFYAGSYLANGWESGYAPTAAGFFGGFGDLLAARGDELAELRADAPPSDGSLWDSHPPVAARIAAMAHVPDTQVVRDTRPATVLVPGFAVAAAAVAEEVVAFDDRTRLDWDELTAASVAADRQRAADSVYRAAARLAGQQRATLATVLDLVAAGRGDDLARAVGFDTDVAPDDDRPVPMLLRVVLGSAAVQAGVARWRHSWSGPAVLVGRDGQPLDLDALADLAADPAQAGAVREHLVRLDVDVTRAGQASATATAHGGEILGGIANVDVDGAQHDVVVLDNGLLLVPCPKQTEGGKARMAALLQSAPVVELARRFPFLSFEEVATAQVLRRTPVRVAFTLHDGRTVTLKEKWSGDRLTKDSDEVLAALADDLARTATSAP</sequence>
<dbReference type="CDD" id="cd07328">
    <property type="entry name" value="M48_Ste24p_like"/>
    <property type="match status" value="1"/>
</dbReference>
<evidence type="ECO:0000313" key="15">
    <source>
        <dbReference type="Proteomes" id="UP000289954"/>
    </source>
</evidence>
<evidence type="ECO:0000256" key="4">
    <source>
        <dbReference type="ARBA" id="ARBA00022670"/>
    </source>
</evidence>
<comment type="subcellular location">
    <subcellularLocation>
        <location evidence="2">Cell membrane</location>
        <topology evidence="2">Multi-pass membrane protein</topology>
    </subcellularLocation>
</comment>
<keyword evidence="3" id="KW-1003">Cell membrane</keyword>
<dbReference type="EMBL" id="BIMR01000029">
    <property type="protein sequence ID" value="GCE75531.1"/>
    <property type="molecule type" value="Genomic_DNA"/>
</dbReference>
<evidence type="ECO:0000256" key="10">
    <source>
        <dbReference type="ARBA" id="ARBA00023049"/>
    </source>
</evidence>
<name>A0A402DN28_9CELL</name>
<evidence type="ECO:0000256" key="7">
    <source>
        <dbReference type="ARBA" id="ARBA00022801"/>
    </source>
</evidence>
<evidence type="ECO:0000256" key="3">
    <source>
        <dbReference type="ARBA" id="ARBA00022475"/>
    </source>
</evidence>
<keyword evidence="11 12" id="KW-0472">Membrane</keyword>
<protein>
    <recommendedName>
        <fullName evidence="13">Peptidase M48 domain-containing protein</fullName>
    </recommendedName>
</protein>
<evidence type="ECO:0000313" key="14">
    <source>
        <dbReference type="EMBL" id="GCE75531.1"/>
    </source>
</evidence>
<keyword evidence="15" id="KW-1185">Reference proteome</keyword>
<evidence type="ECO:0000256" key="2">
    <source>
        <dbReference type="ARBA" id="ARBA00004651"/>
    </source>
</evidence>
<dbReference type="InterPro" id="IPR001915">
    <property type="entry name" value="Peptidase_M48"/>
</dbReference>